<evidence type="ECO:0000259" key="9">
    <source>
        <dbReference type="PROSITE" id="PS50262"/>
    </source>
</evidence>
<dbReference type="PROSITE" id="PS50262">
    <property type="entry name" value="G_PROTEIN_RECEP_F1_2"/>
    <property type="match status" value="1"/>
</dbReference>
<dbReference type="PANTHER" id="PTHR24243:SF233">
    <property type="entry name" value="THYROTROPIN-RELEASING HORMONE RECEPTOR"/>
    <property type="match status" value="1"/>
</dbReference>
<dbReference type="EMBL" id="JACVVK020000306">
    <property type="protein sequence ID" value="KAK7479291.1"/>
    <property type="molecule type" value="Genomic_DNA"/>
</dbReference>
<gene>
    <name evidence="10" type="ORF">BaRGS_00029461</name>
</gene>
<dbReference type="InterPro" id="IPR017452">
    <property type="entry name" value="GPCR_Rhodpsn_7TM"/>
</dbReference>
<keyword evidence="6" id="KW-0675">Receptor</keyword>
<evidence type="ECO:0000256" key="4">
    <source>
        <dbReference type="ARBA" id="ARBA00023040"/>
    </source>
</evidence>
<dbReference type="InterPro" id="IPR000276">
    <property type="entry name" value="GPCR_Rhodpsn"/>
</dbReference>
<feature type="transmembrane region" description="Helical" evidence="8">
    <location>
        <begin position="63"/>
        <end position="85"/>
    </location>
</feature>
<accession>A0ABD0JX47</accession>
<keyword evidence="4" id="KW-0297">G-protein coupled receptor</keyword>
<evidence type="ECO:0000256" key="1">
    <source>
        <dbReference type="ARBA" id="ARBA00004141"/>
    </source>
</evidence>
<evidence type="ECO:0000256" key="5">
    <source>
        <dbReference type="ARBA" id="ARBA00023136"/>
    </source>
</evidence>
<dbReference type="GO" id="GO:0016020">
    <property type="term" value="C:membrane"/>
    <property type="evidence" value="ECO:0007669"/>
    <property type="project" value="UniProtKB-SubCell"/>
</dbReference>
<keyword evidence="2 8" id="KW-0812">Transmembrane</keyword>
<dbReference type="Gene3D" id="1.20.1070.10">
    <property type="entry name" value="Rhodopsin 7-helix transmembrane proteins"/>
    <property type="match status" value="1"/>
</dbReference>
<evidence type="ECO:0000256" key="2">
    <source>
        <dbReference type="ARBA" id="ARBA00022692"/>
    </source>
</evidence>
<feature type="domain" description="G-protein coupled receptors family 1 profile" evidence="9">
    <location>
        <begin position="43"/>
        <end position="110"/>
    </location>
</feature>
<feature type="transmembrane region" description="Helical" evidence="8">
    <location>
        <begin position="91"/>
        <end position="112"/>
    </location>
</feature>
<evidence type="ECO:0000256" key="7">
    <source>
        <dbReference type="ARBA" id="ARBA00023224"/>
    </source>
</evidence>
<dbReference type="SUPFAM" id="SSF81321">
    <property type="entry name" value="Family A G protein-coupled receptor-like"/>
    <property type="match status" value="1"/>
</dbReference>
<dbReference type="GO" id="GO:0004930">
    <property type="term" value="F:G protein-coupled receptor activity"/>
    <property type="evidence" value="ECO:0007669"/>
    <property type="project" value="UniProtKB-KW"/>
</dbReference>
<comment type="subcellular location">
    <subcellularLocation>
        <location evidence="1">Membrane</location>
        <topology evidence="1">Multi-pass membrane protein</topology>
    </subcellularLocation>
</comment>
<protein>
    <recommendedName>
        <fullName evidence="9">G-protein coupled receptors family 1 profile domain-containing protein</fullName>
    </recommendedName>
</protein>
<proteinExistence type="predicted"/>
<dbReference type="Proteomes" id="UP001519460">
    <property type="component" value="Unassembled WGS sequence"/>
</dbReference>
<sequence>MEPNITNTSNFNMTDGPVFTMPVYVLAWVTLANVLVFVTGVVGNTLVILVVTLVRDMKTATNLCLMNLSVADLLVLIICQPSALIELYAEEVWMLGAFMCEYILALIVFFYLRLCSRFRCAHEKTPGTDRWYPLEIDWP</sequence>
<evidence type="ECO:0000313" key="10">
    <source>
        <dbReference type="EMBL" id="KAK7479291.1"/>
    </source>
</evidence>
<keyword evidence="3 8" id="KW-1133">Transmembrane helix</keyword>
<evidence type="ECO:0000313" key="11">
    <source>
        <dbReference type="Proteomes" id="UP001519460"/>
    </source>
</evidence>
<keyword evidence="11" id="KW-1185">Reference proteome</keyword>
<keyword evidence="7" id="KW-0807">Transducer</keyword>
<dbReference type="PRINTS" id="PR00237">
    <property type="entry name" value="GPCRRHODOPSN"/>
</dbReference>
<organism evidence="10 11">
    <name type="scientific">Batillaria attramentaria</name>
    <dbReference type="NCBI Taxonomy" id="370345"/>
    <lineage>
        <taxon>Eukaryota</taxon>
        <taxon>Metazoa</taxon>
        <taxon>Spiralia</taxon>
        <taxon>Lophotrochozoa</taxon>
        <taxon>Mollusca</taxon>
        <taxon>Gastropoda</taxon>
        <taxon>Caenogastropoda</taxon>
        <taxon>Sorbeoconcha</taxon>
        <taxon>Cerithioidea</taxon>
        <taxon>Batillariidae</taxon>
        <taxon>Batillaria</taxon>
    </lineage>
</organism>
<dbReference type="AlphaFoldDB" id="A0ABD0JX47"/>
<evidence type="ECO:0000256" key="3">
    <source>
        <dbReference type="ARBA" id="ARBA00022989"/>
    </source>
</evidence>
<name>A0ABD0JX47_9CAEN</name>
<comment type="caution">
    <text evidence="10">The sequence shown here is derived from an EMBL/GenBank/DDBJ whole genome shotgun (WGS) entry which is preliminary data.</text>
</comment>
<feature type="transmembrane region" description="Helical" evidence="8">
    <location>
        <begin position="23"/>
        <end position="51"/>
    </location>
</feature>
<evidence type="ECO:0000256" key="6">
    <source>
        <dbReference type="ARBA" id="ARBA00023170"/>
    </source>
</evidence>
<reference evidence="10 11" key="1">
    <citation type="journal article" date="2023" name="Sci. Data">
        <title>Genome assembly of the Korean intertidal mud-creeper Batillaria attramentaria.</title>
        <authorList>
            <person name="Patra A.K."/>
            <person name="Ho P.T."/>
            <person name="Jun S."/>
            <person name="Lee S.J."/>
            <person name="Kim Y."/>
            <person name="Won Y.J."/>
        </authorList>
    </citation>
    <scope>NUCLEOTIDE SEQUENCE [LARGE SCALE GENOMIC DNA]</scope>
    <source>
        <strain evidence="10">Wonlab-2016</strain>
    </source>
</reference>
<evidence type="ECO:0000256" key="8">
    <source>
        <dbReference type="SAM" id="Phobius"/>
    </source>
</evidence>
<dbReference type="Pfam" id="PF00001">
    <property type="entry name" value="7tm_1"/>
    <property type="match status" value="1"/>
</dbReference>
<dbReference type="PANTHER" id="PTHR24243">
    <property type="entry name" value="G-PROTEIN COUPLED RECEPTOR"/>
    <property type="match status" value="1"/>
</dbReference>
<keyword evidence="5 8" id="KW-0472">Membrane</keyword>